<dbReference type="EMBL" id="QAPF01000044">
    <property type="protein sequence ID" value="TEA19607.1"/>
    <property type="molecule type" value="Genomic_DNA"/>
</dbReference>
<dbReference type="AlphaFoldDB" id="A0A4R8TMI7"/>
<keyword evidence="3" id="KW-1185">Reference proteome</keyword>
<organism evidence="2 3">
    <name type="scientific">Colletotrichum sidae</name>
    <dbReference type="NCBI Taxonomy" id="1347389"/>
    <lineage>
        <taxon>Eukaryota</taxon>
        <taxon>Fungi</taxon>
        <taxon>Dikarya</taxon>
        <taxon>Ascomycota</taxon>
        <taxon>Pezizomycotina</taxon>
        <taxon>Sordariomycetes</taxon>
        <taxon>Hypocreomycetidae</taxon>
        <taxon>Glomerellales</taxon>
        <taxon>Glomerellaceae</taxon>
        <taxon>Colletotrichum</taxon>
        <taxon>Colletotrichum orbiculare species complex</taxon>
    </lineage>
</organism>
<dbReference type="Proteomes" id="UP000295604">
    <property type="component" value="Unassembled WGS sequence"/>
</dbReference>
<name>A0A4R8TMI7_9PEZI</name>
<comment type="caution">
    <text evidence="2">The sequence shown here is derived from an EMBL/GenBank/DDBJ whole genome shotgun (WGS) entry which is preliminary data.</text>
</comment>
<evidence type="ECO:0000313" key="2">
    <source>
        <dbReference type="EMBL" id="TEA19607.1"/>
    </source>
</evidence>
<gene>
    <name evidence="2" type="ORF">C8034_v009300</name>
</gene>
<proteinExistence type="predicted"/>
<protein>
    <submittedName>
        <fullName evidence="2">Uncharacterized protein</fullName>
    </submittedName>
</protein>
<reference evidence="2 3" key="1">
    <citation type="submission" date="2018-11" db="EMBL/GenBank/DDBJ databases">
        <title>Genome sequence and assembly of Colletotrichum sidae.</title>
        <authorList>
            <person name="Gan P."/>
            <person name="Shirasu K."/>
        </authorList>
    </citation>
    <scope>NUCLEOTIDE SEQUENCE [LARGE SCALE GENOMIC DNA]</scope>
    <source>
        <strain evidence="2 3">CBS 518.97</strain>
    </source>
</reference>
<feature type="region of interest" description="Disordered" evidence="1">
    <location>
        <begin position="166"/>
        <end position="185"/>
    </location>
</feature>
<accession>A0A4R8TMI7</accession>
<sequence length="360" mass="39153">MGVLAGVTGIMKAVQGYKLMDVRSPDNMYNQAVYWAWSMAEPNVTVISASIPVLRGFVRNVRKRTESSPGAGAYVKTGDHGSKFCNRSTVTAAKSRSEDEDGGSECSILDQAQTQHADGLSGRGIALTTEIRVEHESGRVISTNTNNGNSGVAGFELQSFSSPAAQVASADATSPQAAPPSEPEHRRLSLDIVAKLLNLSFIYGDNLISEYESALQDPNLDKNFGWTGDLAQNPLKGLRPFEQASDEERAAYADLINSHDLTVPSDITENRPYSALLDMRHRCCLMAMLLGAKDLVDDDDDDDDEASTGAEESREPVDLIDAVIKRLEQDLSFLRQTDPVGHGCTKKMMDDAEARLRVWP</sequence>
<evidence type="ECO:0000313" key="3">
    <source>
        <dbReference type="Proteomes" id="UP000295604"/>
    </source>
</evidence>
<feature type="compositionally biased region" description="Acidic residues" evidence="1">
    <location>
        <begin position="296"/>
        <end position="306"/>
    </location>
</feature>
<evidence type="ECO:0000256" key="1">
    <source>
        <dbReference type="SAM" id="MobiDB-lite"/>
    </source>
</evidence>
<feature type="region of interest" description="Disordered" evidence="1">
    <location>
        <begin position="296"/>
        <end position="315"/>
    </location>
</feature>